<gene>
    <name evidence="1" type="ORF">SteCoe_7702</name>
</gene>
<organism evidence="1 2">
    <name type="scientific">Stentor coeruleus</name>
    <dbReference type="NCBI Taxonomy" id="5963"/>
    <lineage>
        <taxon>Eukaryota</taxon>
        <taxon>Sar</taxon>
        <taxon>Alveolata</taxon>
        <taxon>Ciliophora</taxon>
        <taxon>Postciliodesmatophora</taxon>
        <taxon>Heterotrichea</taxon>
        <taxon>Heterotrichida</taxon>
        <taxon>Stentoridae</taxon>
        <taxon>Stentor</taxon>
    </lineage>
</organism>
<accession>A0A1R2CLX3</accession>
<sequence length="1506" mass="177239">MFKEIKDVINTKNATQLFALIPEKKSITAKEAEIIILVGYALQYVMEHQTVKKYLSYLPLIQEIEITGLPEGSSQSILMNWIIEYYKVLYLLLDKLEISTKFIDKCLSSHIYSKKDDIISKYIQNSLKHPLYGIEIEAWGLSTHMSAELGRSLLQTIYYRYLRGFKTDIKYTEVHSRIIALILAVIRNQTNIIEENKNLVSEVFKLTFKFSNKFVIKKISSKKLFVVCVEYQLYCLTFYDILQAGLTGFNLKSVYGKFPLINCWNYYSRHLLEMMNMNILLDILQLFLRYVPEMDETFSVNLVTSYLEIIENCSMFLKDYAEKILELVIEIMRNEPKCLDIFKSKVNSIPEYIRDDAKWAYVYLKLSDEDVPRIIKDSFKSLQSKEEVLHIFRILKDKILSSDFEELELILNELIKINHSSEITEFLSDCVVNMVKKQEKDLGTFNKQEEMRDKLKVIIRAFGEKAKDVIPNKMYNRFWVYLTHFKVQTGIDYKEIEEDLQFISHKTEWEMVKIIMPSSAGYIHKIKQKLKKLYDGTIKSTYQDLLLVYTQYEILKHQYPFDCFLKNCLTSDLPENMQEILLNEYFDNLRKSPYDPYRISKDLIFLLQYIASNEHKEYVEVVINANSISKLDSCYCYQYIQVLSHEPFFKFCMSLLGITSLGIQGEVMLKRLETTVYIKNPQKFMKFLLKFLRRSVAYGLCIVRTEILFCYSRFLKSFDNSLEDNYIKTFLDNCISIYTVNLVSYKSYYDLLKFHNWFIDHYSKSHNSLLSKSPSKPHHKRPFSLKKPPLNNISECSKLLNQFQSVLSESSDPWKKIATNLLLEPANAEEFSREIYIFTLGLFKNPKYFQEGLTILTSIISTYPNFSRKVFESLRILLLEYIQMHNVSIKNPIQTYVYHDFTTRQLKSLYVLSDGSLILFIRFLERQFHLHVLNKRVEFKLIGEIVEGILIRIYDRKSLVVLEACSTALRIARPEFELVNAYKLHVLGITALMFVQKPDYKKKQVYVRHYIKLMKLVISIIPQKPSVIFHSKQKFSSDLVIWHHRTFEDLPLYDYSYTQPLMYVLSVNFYIASAGENQLPSITHESINYLKKFPHIYKTICSFYSLVFENTDESKPYEEIMYLFSENPGYSKLLEYLQSPLQSAKSFAVKHLSRAPSKVQLFYLPSIISLSESTKHYSTFTRPLGWDDIYTLLLKISLSSALSGCGFLNFLKLSSFYKRNYEDTIGWQLSQYFLTLSKRNSYYWHDLASNTKFLYNLWAIVENQDFSLGIQNAIYKNFPSFNKQKLTLIPKSPIISIDSKIDFYQNNPVFIITTKSGKKKKITFLLGSTYNQACSYYYVLSLLISYLKANGIQALAKVQKIEKQAVKSQEKFGCVMDLCEIYPCDYKNIVESHACYAILLFLLGVRSRNDELMVSKNGKVIIDTTKLRIAEKHFGYFVVRRKGDLEKFRFWVLTIYQVCRDIFDNVLWSMKEKEWKKHKLHFYMTMPIMNAVRKIVKRINRDNHIG</sequence>
<keyword evidence="2" id="KW-1185">Reference proteome</keyword>
<name>A0A1R2CLX3_9CILI</name>
<evidence type="ECO:0000313" key="2">
    <source>
        <dbReference type="Proteomes" id="UP000187209"/>
    </source>
</evidence>
<evidence type="ECO:0000313" key="1">
    <source>
        <dbReference type="EMBL" id="OMJ90023.1"/>
    </source>
</evidence>
<dbReference type="EMBL" id="MPUH01000112">
    <property type="protein sequence ID" value="OMJ90023.1"/>
    <property type="molecule type" value="Genomic_DNA"/>
</dbReference>
<reference evidence="1 2" key="1">
    <citation type="submission" date="2016-11" db="EMBL/GenBank/DDBJ databases">
        <title>The macronuclear genome of Stentor coeruleus: a giant cell with tiny introns.</title>
        <authorList>
            <person name="Slabodnick M."/>
            <person name="Ruby J.G."/>
            <person name="Reiff S.B."/>
            <person name="Swart E.C."/>
            <person name="Gosai S."/>
            <person name="Prabakaran S."/>
            <person name="Witkowska E."/>
            <person name="Larue G.E."/>
            <person name="Fisher S."/>
            <person name="Freeman R.M."/>
            <person name="Gunawardena J."/>
            <person name="Chu W."/>
            <person name="Stover N.A."/>
            <person name="Gregory B.D."/>
            <person name="Nowacki M."/>
            <person name="Derisi J."/>
            <person name="Roy S.W."/>
            <person name="Marshall W.F."/>
            <person name="Sood P."/>
        </authorList>
    </citation>
    <scope>NUCLEOTIDE SEQUENCE [LARGE SCALE GENOMIC DNA]</scope>
    <source>
        <strain evidence="1">WM001</strain>
    </source>
</reference>
<protein>
    <submittedName>
        <fullName evidence="1">Uncharacterized protein</fullName>
    </submittedName>
</protein>
<comment type="caution">
    <text evidence="1">The sequence shown here is derived from an EMBL/GenBank/DDBJ whole genome shotgun (WGS) entry which is preliminary data.</text>
</comment>
<dbReference type="Proteomes" id="UP000187209">
    <property type="component" value="Unassembled WGS sequence"/>
</dbReference>
<proteinExistence type="predicted"/>